<evidence type="ECO:0000313" key="1">
    <source>
        <dbReference type="EMBL" id="SIN92871.1"/>
    </source>
</evidence>
<dbReference type="STRING" id="59733.SAMN05421769_1185"/>
<dbReference type="AlphaFoldDB" id="A0A1N6FC49"/>
<keyword evidence="2" id="KW-1185">Reference proteome</keyword>
<protein>
    <submittedName>
        <fullName evidence="1">Uncharacterized protein</fullName>
    </submittedName>
</protein>
<gene>
    <name evidence="1" type="ORF">SAMN05421769_1185</name>
</gene>
<proteinExistence type="predicted"/>
<organism evidence="1 2">
    <name type="scientific">Chryseobacterium scophthalmum</name>
    <dbReference type="NCBI Taxonomy" id="59733"/>
    <lineage>
        <taxon>Bacteria</taxon>
        <taxon>Pseudomonadati</taxon>
        <taxon>Bacteroidota</taxon>
        <taxon>Flavobacteriia</taxon>
        <taxon>Flavobacteriales</taxon>
        <taxon>Weeksellaceae</taxon>
        <taxon>Chryseobacterium group</taxon>
        <taxon>Chryseobacterium</taxon>
    </lineage>
</organism>
<dbReference type="CDD" id="cd19958">
    <property type="entry name" value="pyocin_knob"/>
    <property type="match status" value="1"/>
</dbReference>
<name>A0A1N6FC49_9FLAO</name>
<sequence length="781" mass="87586">MDTKYAFYSTSKGYRVVGGTAAHFLKADGSLDNASYLTQSILNSQLSNYAMLNGTQTFTNINTFAQSPVIPTGTLNGHAVNVGQLNSKLNNYFPKKNTVGTTTDLNDLSLEGIYYGYQWINSPQNGIATVTVKRYSNDWIRQEFDLIGDDAGLTYVRDRHSGTTWTDWKTVANRDWVINQLTSKVNNVDSVTGVGFGSSNEDLPFMQHSTTGAVYLATKEYANDVTINKVNNLENATGIGFGGGNVNNAPYFKHTNNTNINIATQNWVLNNFTTPSFLAQNYALRAGSNATDTWAHTSYGLSINAYIPGKTFNAAGACYLQEATYGSAMGYLNSSGTGAGNPTNDWWFRLKMLHSNASGYYGEIGVKMTGGTNSLRYKRFENGVDGGWVEVWDKQNLTQGNINNWNFAYNGILSDVLNFNNNEGDYTRYYKLDGSSFDRLRIGTGIVDTRVMGNGLDSDGSSTFVPNSGNKALNHKFLPLFHEVSGRGYQSSLILKGWTDSYRAWRITGPADLSNSEEDFFLSQTVSDTGDWFKERKIWTDRHFSQANINSWNYAISNSIQLNVEFTTNTGSGLIIADDYFGGDSGIIDKQLTRFVATKKDEYYFYGSEYGKFDGLNFNCKRRLFGMGREANKNDKLTVEGSVKASKNFKSEEEKPDTIFIPNGRTADLRDEIINDESDYAIRLDPHEYDIDAYTTLQVDDRNRLIHIIGEQVEMGVNFNKLYPKQQIVIYNFDQKGNGMEVQIYGNTRYKIEPRCFLRLYVTKSLRVIAERQQPCDFIWG</sequence>
<dbReference type="OrthoDB" id="1210782at2"/>
<dbReference type="Proteomes" id="UP000184782">
    <property type="component" value="Unassembled WGS sequence"/>
</dbReference>
<accession>A0A1N6FC49</accession>
<dbReference type="RefSeq" id="WP_074229369.1">
    <property type="nucleotide sequence ID" value="NZ_FSRQ01000001.1"/>
</dbReference>
<dbReference type="EMBL" id="FSRQ01000001">
    <property type="protein sequence ID" value="SIN92871.1"/>
    <property type="molecule type" value="Genomic_DNA"/>
</dbReference>
<reference evidence="2" key="1">
    <citation type="submission" date="2016-12" db="EMBL/GenBank/DDBJ databases">
        <authorList>
            <person name="Varghese N."/>
            <person name="Submissions S."/>
        </authorList>
    </citation>
    <scope>NUCLEOTIDE SEQUENCE [LARGE SCALE GENOMIC DNA]</scope>
    <source>
        <strain evidence="2">DSM 16779</strain>
    </source>
</reference>
<evidence type="ECO:0000313" key="2">
    <source>
        <dbReference type="Proteomes" id="UP000184782"/>
    </source>
</evidence>